<gene>
    <name evidence="12" type="ORF">OKIOD_LOCUS7036</name>
</gene>
<evidence type="ECO:0000256" key="1">
    <source>
        <dbReference type="ARBA" id="ARBA00004141"/>
    </source>
</evidence>
<keyword evidence="3 8" id="KW-0812">Transmembrane</keyword>
<dbReference type="Pfam" id="PF07885">
    <property type="entry name" value="Ion_trans_2"/>
    <property type="match status" value="2"/>
</dbReference>
<dbReference type="PANTHER" id="PTHR11003">
    <property type="entry name" value="POTASSIUM CHANNEL, SUBFAMILY K"/>
    <property type="match status" value="1"/>
</dbReference>
<keyword evidence="6 10" id="KW-0472">Membrane</keyword>
<evidence type="ECO:0000313" key="13">
    <source>
        <dbReference type="Proteomes" id="UP001158576"/>
    </source>
</evidence>
<protein>
    <submittedName>
        <fullName evidence="12">Oidioi.mRNA.OKI2018_I69.XSR.g15478.t1.cds</fullName>
    </submittedName>
</protein>
<organism evidence="12 13">
    <name type="scientific">Oikopleura dioica</name>
    <name type="common">Tunicate</name>
    <dbReference type="NCBI Taxonomy" id="34765"/>
    <lineage>
        <taxon>Eukaryota</taxon>
        <taxon>Metazoa</taxon>
        <taxon>Chordata</taxon>
        <taxon>Tunicata</taxon>
        <taxon>Appendicularia</taxon>
        <taxon>Copelata</taxon>
        <taxon>Oikopleuridae</taxon>
        <taxon>Oikopleura</taxon>
    </lineage>
</organism>
<evidence type="ECO:0000256" key="6">
    <source>
        <dbReference type="ARBA" id="ARBA00023136"/>
    </source>
</evidence>
<evidence type="ECO:0000256" key="8">
    <source>
        <dbReference type="RuleBase" id="RU003857"/>
    </source>
</evidence>
<dbReference type="InterPro" id="IPR003280">
    <property type="entry name" value="2pore_dom_K_chnl"/>
</dbReference>
<evidence type="ECO:0000256" key="7">
    <source>
        <dbReference type="ARBA" id="ARBA00023303"/>
    </source>
</evidence>
<reference evidence="12 13" key="1">
    <citation type="submission" date="2021-04" db="EMBL/GenBank/DDBJ databases">
        <authorList>
            <person name="Bliznina A."/>
        </authorList>
    </citation>
    <scope>NUCLEOTIDE SEQUENCE [LARGE SCALE GENOMIC DNA]</scope>
</reference>
<feature type="domain" description="Potassium channel" evidence="11">
    <location>
        <begin position="434"/>
        <end position="476"/>
    </location>
</feature>
<evidence type="ECO:0000256" key="2">
    <source>
        <dbReference type="ARBA" id="ARBA00022448"/>
    </source>
</evidence>
<evidence type="ECO:0000256" key="10">
    <source>
        <dbReference type="SAM" id="Phobius"/>
    </source>
</evidence>
<keyword evidence="2 8" id="KW-0813">Transport</keyword>
<dbReference type="PRINTS" id="PR01333">
    <property type="entry name" value="2POREKCHANEL"/>
</dbReference>
<comment type="subcellular location">
    <subcellularLocation>
        <location evidence="1">Membrane</location>
        <topology evidence="1">Multi-pass membrane protein</topology>
    </subcellularLocation>
</comment>
<comment type="similarity">
    <text evidence="8">Belongs to the two pore domain potassium channel (TC 1.A.1.8) family.</text>
</comment>
<feature type="transmembrane region" description="Helical" evidence="10">
    <location>
        <begin position="159"/>
        <end position="183"/>
    </location>
</feature>
<dbReference type="PANTHER" id="PTHR11003:SF334">
    <property type="entry name" value="FI03418P"/>
    <property type="match status" value="1"/>
</dbReference>
<feature type="transmembrane region" description="Helical" evidence="10">
    <location>
        <begin position="534"/>
        <end position="552"/>
    </location>
</feature>
<evidence type="ECO:0000256" key="9">
    <source>
        <dbReference type="SAM" id="MobiDB-lite"/>
    </source>
</evidence>
<evidence type="ECO:0000259" key="11">
    <source>
        <dbReference type="Pfam" id="PF07885"/>
    </source>
</evidence>
<feature type="transmembrane region" description="Helical" evidence="10">
    <location>
        <begin position="423"/>
        <end position="443"/>
    </location>
</feature>
<dbReference type="Proteomes" id="UP001158576">
    <property type="component" value="Chromosome XSR"/>
</dbReference>
<evidence type="ECO:0000256" key="3">
    <source>
        <dbReference type="ARBA" id="ARBA00022692"/>
    </source>
</evidence>
<feature type="domain" description="Potassium channel" evidence="11">
    <location>
        <begin position="349"/>
        <end position="406"/>
    </location>
</feature>
<keyword evidence="5 8" id="KW-0406">Ion transport</keyword>
<evidence type="ECO:0000256" key="5">
    <source>
        <dbReference type="ARBA" id="ARBA00023065"/>
    </source>
</evidence>
<dbReference type="SUPFAM" id="SSF81324">
    <property type="entry name" value="Voltage-gated potassium channels"/>
    <property type="match status" value="2"/>
</dbReference>
<keyword evidence="4 10" id="KW-1133">Transmembrane helix</keyword>
<accession>A0ABN7SEW5</accession>
<dbReference type="EMBL" id="OU015569">
    <property type="protein sequence ID" value="CAG5098226.1"/>
    <property type="molecule type" value="Genomic_DNA"/>
</dbReference>
<dbReference type="InterPro" id="IPR013099">
    <property type="entry name" value="K_chnl_dom"/>
</dbReference>
<evidence type="ECO:0000313" key="12">
    <source>
        <dbReference type="EMBL" id="CAG5098226.1"/>
    </source>
</evidence>
<keyword evidence="13" id="KW-1185">Reference proteome</keyword>
<sequence length="646" mass="73658">MAEDLADRVFSEYVIKKEIVDEETLASNSSTVTHSTSEFTSDASVNKKKQLANGHCVQHCENDTPRNELNFEFIDRQTNNNNLKDSACKNTRSHSVPFSKNGKKVPNGNEERMVPAKWSKFKPVLNRIRNSDSLRAQKKTREQSPCHISSRRRRKLLPWYSYTVMLLIYIAYLFLGAVVFSFLESKAEEAKCKEAKRQVSVQKSDFSKKYFYIFGLNFKFCKGIQMYKANSDPAQLALDASYCKSPTTKKYFDKWLSSNCSKPAETKIWNEIQGKNETFMKRYIEIWKSISKTVLADSFNDEILVVSGATIKSVLQLPISAIRNFAFTPAKRTAQFGINNFLALQNDCTHNWNFHNSFFFAGTVATTIGYGSITPVTEEGKLFCIVFTIIGIPYFAYMIGSLADLIGSAIDKFKKSLKLPSKVITYGYLISGTMLMIVIPAKIFQFVEGWTFLDAIYFIIISLTTIGFGDFLPRNDPPDEDAKRIRNETACLYELINPVPSKDVNKNTGLSKLCDPSDWPVMIQAYYSIYRMSVFFWILMGLTWIGGVISMISDNFQNSFDAVKEGTDACNIQKCNETLSLLNRLDAKFCKANKKSRRVSNAQNHYQRFTYSSPTRFPRVKHNRIRLIPEARPRNLSIVLNNLSQS</sequence>
<proteinExistence type="inferred from homology"/>
<dbReference type="Gene3D" id="1.10.287.70">
    <property type="match status" value="1"/>
</dbReference>
<name>A0ABN7SEW5_OIKDI</name>
<feature type="compositionally biased region" description="Polar residues" evidence="9">
    <location>
        <begin position="82"/>
        <end position="98"/>
    </location>
</feature>
<evidence type="ECO:0000256" key="4">
    <source>
        <dbReference type="ARBA" id="ARBA00022989"/>
    </source>
</evidence>
<feature type="transmembrane region" description="Helical" evidence="10">
    <location>
        <begin position="455"/>
        <end position="473"/>
    </location>
</feature>
<keyword evidence="7 8" id="KW-0407">Ion channel</keyword>
<feature type="region of interest" description="Disordered" evidence="9">
    <location>
        <begin position="82"/>
        <end position="110"/>
    </location>
</feature>
<feature type="transmembrane region" description="Helical" evidence="10">
    <location>
        <begin position="380"/>
        <end position="402"/>
    </location>
</feature>